<accession>A0A2T2P0J3</accession>
<proteinExistence type="predicted"/>
<reference evidence="2 3" key="1">
    <citation type="journal article" date="2018" name="Front. Microbiol.">
        <title>Genome-Wide Analysis of Corynespora cassiicola Leaf Fall Disease Putative Effectors.</title>
        <authorList>
            <person name="Lopez D."/>
            <person name="Ribeiro S."/>
            <person name="Label P."/>
            <person name="Fumanal B."/>
            <person name="Venisse J.S."/>
            <person name="Kohler A."/>
            <person name="de Oliveira R.R."/>
            <person name="Labutti K."/>
            <person name="Lipzen A."/>
            <person name="Lail K."/>
            <person name="Bauer D."/>
            <person name="Ohm R.A."/>
            <person name="Barry K.W."/>
            <person name="Spatafora J."/>
            <person name="Grigoriev I.V."/>
            <person name="Martin F.M."/>
            <person name="Pujade-Renaud V."/>
        </authorList>
    </citation>
    <scope>NUCLEOTIDE SEQUENCE [LARGE SCALE GENOMIC DNA]</scope>
    <source>
        <strain evidence="2 3">Philippines</strain>
    </source>
</reference>
<evidence type="ECO:0000313" key="2">
    <source>
        <dbReference type="EMBL" id="PSN71182.1"/>
    </source>
</evidence>
<organism evidence="2 3">
    <name type="scientific">Corynespora cassiicola Philippines</name>
    <dbReference type="NCBI Taxonomy" id="1448308"/>
    <lineage>
        <taxon>Eukaryota</taxon>
        <taxon>Fungi</taxon>
        <taxon>Dikarya</taxon>
        <taxon>Ascomycota</taxon>
        <taxon>Pezizomycotina</taxon>
        <taxon>Dothideomycetes</taxon>
        <taxon>Pleosporomycetidae</taxon>
        <taxon>Pleosporales</taxon>
        <taxon>Corynesporascaceae</taxon>
        <taxon>Corynespora</taxon>
    </lineage>
</organism>
<evidence type="ECO:0000256" key="1">
    <source>
        <dbReference type="SAM" id="MobiDB-lite"/>
    </source>
</evidence>
<protein>
    <submittedName>
        <fullName evidence="2">Uncharacterized protein</fullName>
    </submittedName>
</protein>
<sequence length="150" mass="16289">MANGATRSIKTKQPSSHSRPRQRGLTVADLHKGSRAVAACFHTCCGVFQTFWTLCAWLPRCLHGINTASTCICSSSNAQGPRELCYRTTMLCFVGSLEVAFGFMHCIIRPSCTNDRSNPSGAVGYQPRQTNICIQGGCPNVLTSHHKPNS</sequence>
<keyword evidence="3" id="KW-1185">Reference proteome</keyword>
<feature type="region of interest" description="Disordered" evidence="1">
    <location>
        <begin position="1"/>
        <end position="24"/>
    </location>
</feature>
<feature type="compositionally biased region" description="Polar residues" evidence="1">
    <location>
        <begin position="1"/>
        <end position="17"/>
    </location>
</feature>
<name>A0A2T2P0J3_CORCC</name>
<dbReference type="EMBL" id="KZ678131">
    <property type="protein sequence ID" value="PSN71182.1"/>
    <property type="molecule type" value="Genomic_DNA"/>
</dbReference>
<gene>
    <name evidence="2" type="ORF">BS50DRAFT_276156</name>
</gene>
<dbReference type="AlphaFoldDB" id="A0A2T2P0J3"/>
<dbReference type="Proteomes" id="UP000240883">
    <property type="component" value="Unassembled WGS sequence"/>
</dbReference>
<evidence type="ECO:0000313" key="3">
    <source>
        <dbReference type="Proteomes" id="UP000240883"/>
    </source>
</evidence>